<feature type="binding site" evidence="1">
    <location>
        <position position="16"/>
    </location>
    <ligand>
        <name>Mg(2+)</name>
        <dbReference type="ChEBI" id="CHEBI:18420"/>
    </ligand>
</feature>
<dbReference type="UniPathway" id="UPA00078">
    <property type="reaction ID" value="UER00161"/>
</dbReference>
<dbReference type="Pfam" id="PF13500">
    <property type="entry name" value="AAA_26"/>
    <property type="match status" value="1"/>
</dbReference>
<comment type="function">
    <text evidence="1">Catalyzes a mechanistically unusual reaction, the ATP-dependent insertion of CO2 between the N7 and N8 nitrogen atoms of 7,8-diaminopelargonic acid (DAPA, also called 7,8-diammoniononanoate) to form a ureido ring.</text>
</comment>
<keyword evidence="1" id="KW-0067">ATP-binding</keyword>
<proteinExistence type="inferred from homology"/>
<evidence type="ECO:0000313" key="2">
    <source>
        <dbReference type="EMBL" id="OGC40597.1"/>
    </source>
</evidence>
<keyword evidence="1" id="KW-0547">Nucleotide-binding</keyword>
<dbReference type="GO" id="GO:0004141">
    <property type="term" value="F:dethiobiotin synthase activity"/>
    <property type="evidence" value="ECO:0007669"/>
    <property type="project" value="UniProtKB-UniRule"/>
</dbReference>
<keyword evidence="1" id="KW-0093">Biotin biosynthesis</keyword>
<dbReference type="Gene3D" id="3.40.50.300">
    <property type="entry name" value="P-loop containing nucleotide triphosphate hydrolases"/>
    <property type="match status" value="1"/>
</dbReference>
<dbReference type="NCBIfam" id="TIGR00347">
    <property type="entry name" value="bioD"/>
    <property type="match status" value="1"/>
</dbReference>
<gene>
    <name evidence="1" type="primary">bioD</name>
    <name evidence="2" type="ORF">A2438_06240</name>
</gene>
<keyword evidence="1" id="KW-0479">Metal-binding</keyword>
<dbReference type="CDD" id="cd03109">
    <property type="entry name" value="DTBS"/>
    <property type="match status" value="1"/>
</dbReference>
<feature type="binding site" evidence="1">
    <location>
        <begin position="113"/>
        <end position="116"/>
    </location>
    <ligand>
        <name>ATP</name>
        <dbReference type="ChEBI" id="CHEBI:30616"/>
    </ligand>
</feature>
<dbReference type="InterPro" id="IPR004472">
    <property type="entry name" value="DTB_synth_BioD"/>
</dbReference>
<comment type="catalytic activity">
    <reaction evidence="1">
        <text>(7R,8S)-7,8-diammoniononanoate + CO2 + ATP = (4R,5S)-dethiobiotin + ADP + phosphate + 3 H(+)</text>
        <dbReference type="Rhea" id="RHEA:15805"/>
        <dbReference type="ChEBI" id="CHEBI:15378"/>
        <dbReference type="ChEBI" id="CHEBI:16526"/>
        <dbReference type="ChEBI" id="CHEBI:30616"/>
        <dbReference type="ChEBI" id="CHEBI:43474"/>
        <dbReference type="ChEBI" id="CHEBI:149469"/>
        <dbReference type="ChEBI" id="CHEBI:149473"/>
        <dbReference type="ChEBI" id="CHEBI:456216"/>
        <dbReference type="EC" id="6.3.3.3"/>
    </reaction>
</comment>
<dbReference type="SUPFAM" id="SSF52540">
    <property type="entry name" value="P-loop containing nucleoside triphosphate hydrolases"/>
    <property type="match status" value="1"/>
</dbReference>
<dbReference type="EMBL" id="MEUJ01000003">
    <property type="protein sequence ID" value="OGC40597.1"/>
    <property type="molecule type" value="Genomic_DNA"/>
</dbReference>
<organism evidence="2 3">
    <name type="scientific">candidate division WOR-1 bacterium RIFOXYC2_FULL_46_14</name>
    <dbReference type="NCBI Taxonomy" id="1802587"/>
    <lineage>
        <taxon>Bacteria</taxon>
        <taxon>Bacillati</taxon>
        <taxon>Saganbacteria</taxon>
    </lineage>
</organism>
<keyword evidence="1" id="KW-0460">Magnesium</keyword>
<comment type="caution">
    <text evidence="1">Lacks conserved residue(s) required for the propagation of feature annotation.</text>
</comment>
<reference evidence="2 3" key="1">
    <citation type="journal article" date="2016" name="Nat. Commun.">
        <title>Thousands of microbial genomes shed light on interconnected biogeochemical processes in an aquifer system.</title>
        <authorList>
            <person name="Anantharaman K."/>
            <person name="Brown C.T."/>
            <person name="Hug L.A."/>
            <person name="Sharon I."/>
            <person name="Castelle C.J."/>
            <person name="Probst A.J."/>
            <person name="Thomas B.C."/>
            <person name="Singh A."/>
            <person name="Wilkins M.J."/>
            <person name="Karaoz U."/>
            <person name="Brodie E.L."/>
            <person name="Williams K.H."/>
            <person name="Hubbard S.S."/>
            <person name="Banfield J.F."/>
        </authorList>
    </citation>
    <scope>NUCLEOTIDE SEQUENCE [LARGE SCALE GENOMIC DNA]</scope>
</reference>
<evidence type="ECO:0000313" key="3">
    <source>
        <dbReference type="Proteomes" id="UP000179242"/>
    </source>
</evidence>
<dbReference type="GO" id="GO:0009102">
    <property type="term" value="P:biotin biosynthetic process"/>
    <property type="evidence" value="ECO:0007669"/>
    <property type="project" value="UniProtKB-UniRule"/>
</dbReference>
<dbReference type="EC" id="6.3.3.3" evidence="1"/>
<dbReference type="GO" id="GO:0005829">
    <property type="term" value="C:cytosol"/>
    <property type="evidence" value="ECO:0007669"/>
    <property type="project" value="TreeGrafter"/>
</dbReference>
<dbReference type="PIRSF" id="PIRSF006755">
    <property type="entry name" value="DTB_synth"/>
    <property type="match status" value="1"/>
</dbReference>
<comment type="caution">
    <text evidence="2">The sequence shown here is derived from an EMBL/GenBank/DDBJ whole genome shotgun (WGS) entry which is preliminary data.</text>
</comment>
<dbReference type="Proteomes" id="UP000179242">
    <property type="component" value="Unassembled WGS sequence"/>
</dbReference>
<comment type="subcellular location">
    <subcellularLocation>
        <location evidence="1">Cytoplasm</location>
    </subcellularLocation>
</comment>
<dbReference type="HAMAP" id="MF_00336">
    <property type="entry name" value="BioD"/>
    <property type="match status" value="1"/>
</dbReference>
<keyword evidence="1" id="KW-0963">Cytoplasm</keyword>
<comment type="similarity">
    <text evidence="1">Belongs to the dethiobiotin synthetase family.</text>
</comment>
<comment type="cofactor">
    <cofactor evidence="1">
        <name>Mg(2+)</name>
        <dbReference type="ChEBI" id="CHEBI:18420"/>
    </cofactor>
</comment>
<name>A0A1F4U6U8_UNCSA</name>
<feature type="binding site" evidence="1">
    <location>
        <position position="113"/>
    </location>
    <ligand>
        <name>Mg(2+)</name>
        <dbReference type="ChEBI" id="CHEBI:18420"/>
    </ligand>
</feature>
<protein>
    <recommendedName>
        <fullName evidence="1">ATP-dependent dethiobiotin synthetase BioD</fullName>
        <ecNumber evidence="1">6.3.3.3</ecNumber>
    </recommendedName>
    <alternativeName>
        <fullName evidence="1">DTB synthetase</fullName>
        <shortName evidence="1">DTBS</shortName>
    </alternativeName>
    <alternativeName>
        <fullName evidence="1">Dethiobiotin synthase</fullName>
    </alternativeName>
</protein>
<dbReference type="GO" id="GO:0000287">
    <property type="term" value="F:magnesium ion binding"/>
    <property type="evidence" value="ECO:0007669"/>
    <property type="project" value="UniProtKB-UniRule"/>
</dbReference>
<feature type="active site" evidence="1">
    <location>
        <position position="37"/>
    </location>
</feature>
<comment type="pathway">
    <text evidence="1">Cofactor biosynthesis; biotin biosynthesis; biotin from 7,8-diaminononanoate: step 1/2.</text>
</comment>
<accession>A0A1F4U6U8</accession>
<dbReference type="InterPro" id="IPR027417">
    <property type="entry name" value="P-loop_NTPase"/>
</dbReference>
<feature type="binding site" evidence="1">
    <location>
        <position position="48"/>
    </location>
    <ligand>
        <name>Mg(2+)</name>
        <dbReference type="ChEBI" id="CHEBI:18420"/>
    </ligand>
</feature>
<feature type="binding site" evidence="1">
    <location>
        <position position="48"/>
    </location>
    <ligand>
        <name>ATP</name>
        <dbReference type="ChEBI" id="CHEBI:30616"/>
    </ligand>
</feature>
<dbReference type="PANTHER" id="PTHR43210">
    <property type="entry name" value="DETHIOBIOTIN SYNTHETASE"/>
    <property type="match status" value="1"/>
</dbReference>
<dbReference type="PANTHER" id="PTHR43210:SF5">
    <property type="entry name" value="DETHIOBIOTIN SYNTHETASE"/>
    <property type="match status" value="1"/>
</dbReference>
<sequence>MPGIFITGTDTACGKTIVSAALVKYFTSHGIDCGYMKPISCGPNSDNDAVYLKKLLNLKDPLPLLNPISLPPPLSPLAAARKANKPLKKQTILKKILSSYSLLTTHYSLLIVEGVGGALVPITKDYMVADLIKDLKIPAIIVARAGLGTINHTLLTIEALRRRKIRILGIIMNGYSGKELSEETNAEIINEISGVPILAKLDYRS</sequence>
<evidence type="ECO:0000256" key="1">
    <source>
        <dbReference type="HAMAP-Rule" id="MF_00336"/>
    </source>
</evidence>
<dbReference type="GO" id="GO:0005524">
    <property type="term" value="F:ATP binding"/>
    <property type="evidence" value="ECO:0007669"/>
    <property type="project" value="UniProtKB-UniRule"/>
</dbReference>
<dbReference type="AlphaFoldDB" id="A0A1F4U6U8"/>
<comment type="subunit">
    <text evidence="1">Homodimer.</text>
</comment>
<keyword evidence="1" id="KW-0436">Ligase</keyword>